<comment type="caution">
    <text evidence="3">The sequence shown here is derived from an EMBL/GenBank/DDBJ whole genome shotgun (WGS) entry which is preliminary data.</text>
</comment>
<proteinExistence type="predicted"/>
<dbReference type="Gene3D" id="2.60.120.200">
    <property type="match status" value="1"/>
</dbReference>
<reference evidence="3" key="1">
    <citation type="submission" date="2021-02" db="EMBL/GenBank/DDBJ databases">
        <authorList>
            <person name="Nowell W R."/>
        </authorList>
    </citation>
    <scope>NUCLEOTIDE SEQUENCE</scope>
</reference>
<name>A0A818KY90_9BILA</name>
<evidence type="ECO:0000256" key="1">
    <source>
        <dbReference type="PROSITE-ProRule" id="PRU01172"/>
    </source>
</evidence>
<protein>
    <recommendedName>
        <fullName evidence="2">Pentraxin (PTX) domain-containing protein</fullName>
    </recommendedName>
</protein>
<evidence type="ECO:0000313" key="5">
    <source>
        <dbReference type="Proteomes" id="UP000663869"/>
    </source>
</evidence>
<dbReference type="PROSITE" id="PS51828">
    <property type="entry name" value="PTX_2"/>
    <property type="match status" value="1"/>
</dbReference>
<dbReference type="EMBL" id="CAJNYU010002620">
    <property type="protein sequence ID" value="CAF3568118.1"/>
    <property type="molecule type" value="Genomic_DNA"/>
</dbReference>
<organism evidence="3 5">
    <name type="scientific">Rotaria socialis</name>
    <dbReference type="NCBI Taxonomy" id="392032"/>
    <lineage>
        <taxon>Eukaryota</taxon>
        <taxon>Metazoa</taxon>
        <taxon>Spiralia</taxon>
        <taxon>Gnathifera</taxon>
        <taxon>Rotifera</taxon>
        <taxon>Eurotatoria</taxon>
        <taxon>Bdelloidea</taxon>
        <taxon>Philodinida</taxon>
        <taxon>Philodinidae</taxon>
        <taxon>Rotaria</taxon>
    </lineage>
</organism>
<dbReference type="Pfam" id="PF13385">
    <property type="entry name" value="Laminin_G_3"/>
    <property type="match status" value="1"/>
</dbReference>
<accession>A0A818KY90</accession>
<dbReference type="InterPro" id="IPR001759">
    <property type="entry name" value="PTX_dom"/>
</dbReference>
<dbReference type="EMBL" id="CAJOBQ010000138">
    <property type="protein sequence ID" value="CAF4270540.1"/>
    <property type="molecule type" value="Genomic_DNA"/>
</dbReference>
<dbReference type="Proteomes" id="UP000663869">
    <property type="component" value="Unassembled WGS sequence"/>
</dbReference>
<dbReference type="SUPFAM" id="SSF49899">
    <property type="entry name" value="Concanavalin A-like lectins/glucanases"/>
    <property type="match status" value="1"/>
</dbReference>
<sequence>MLGFTSSGNVGVQSWNSNSVSITGPVVTTNVWTHLAVTYEPSYGLRLYVNGAQYGSASGSYTYQAAGTPVSLLLGSSLSGLGACASGVITMGQYNGYIDEFELYSRELSAANVYSLANP</sequence>
<dbReference type="InterPro" id="IPR013320">
    <property type="entry name" value="ConA-like_dom_sf"/>
</dbReference>
<gene>
    <name evidence="3" type="ORF">FME351_LOCUS20309</name>
    <name evidence="4" type="ORF">TSG867_LOCUS4308</name>
</gene>
<evidence type="ECO:0000313" key="4">
    <source>
        <dbReference type="EMBL" id="CAF4270540.1"/>
    </source>
</evidence>
<feature type="domain" description="Pentraxin (PTX)" evidence="2">
    <location>
        <begin position="1"/>
        <end position="119"/>
    </location>
</feature>
<dbReference type="AlphaFoldDB" id="A0A818KY90"/>
<evidence type="ECO:0000313" key="3">
    <source>
        <dbReference type="EMBL" id="CAF3568118.1"/>
    </source>
</evidence>
<comment type="caution">
    <text evidence="1">Lacks conserved residue(s) required for the propagation of feature annotation.</text>
</comment>
<evidence type="ECO:0000259" key="2">
    <source>
        <dbReference type="PROSITE" id="PS51828"/>
    </source>
</evidence>
<dbReference type="Proteomes" id="UP000663862">
    <property type="component" value="Unassembled WGS sequence"/>
</dbReference>